<dbReference type="InterPro" id="IPR036709">
    <property type="entry name" value="Autotransporte_beta_dom_sf"/>
</dbReference>
<dbReference type="AlphaFoldDB" id="E7RT04"/>
<dbReference type="RefSeq" id="WP_004370663.1">
    <property type="nucleotide sequence ID" value="NZ_GL833119.1"/>
</dbReference>
<comment type="caution">
    <text evidence="2">The sequence shown here is derived from an EMBL/GenBank/DDBJ whole genome shotgun (WGS) entry which is preliminary data.</text>
</comment>
<sequence>MKRKIAFILFSLLVTFTASAQFEQDKVYVGGSLTGLNLSYNGLSNFNVGLQAQAGYMVDDDLLVLAQASIQHNGTEGVPDNISVGVGGRYYIEQNGIYLGVNCKLLHANHNYNDIMPGVEIGYAFFISRTVTIEPAIYYDQSFKKHSDYSTFGLKVGIGVYL</sequence>
<dbReference type="EMBL" id="AEPE02000006">
    <property type="protein sequence ID" value="EFZ36355.1"/>
    <property type="molecule type" value="Genomic_DNA"/>
</dbReference>
<proteinExistence type="predicted"/>
<protein>
    <submittedName>
        <fullName evidence="2">Uncharacterized protein</fullName>
    </submittedName>
</protein>
<dbReference type="HOGENOM" id="CLU_1617504_0_0_10"/>
<dbReference type="Proteomes" id="UP000005580">
    <property type="component" value="Unassembled WGS sequence"/>
</dbReference>
<accession>E7RT04</accession>
<dbReference type="SUPFAM" id="SSF103515">
    <property type="entry name" value="Autotransporter"/>
    <property type="match status" value="1"/>
</dbReference>
<evidence type="ECO:0000313" key="2">
    <source>
        <dbReference type="EMBL" id="EFZ36355.1"/>
    </source>
</evidence>
<feature type="chain" id="PRO_5003223983" evidence="1">
    <location>
        <begin position="21"/>
        <end position="162"/>
    </location>
</feature>
<organism evidence="2 3">
    <name type="scientific">Hoylesella oralis ATCC 33269</name>
    <dbReference type="NCBI Taxonomy" id="873533"/>
    <lineage>
        <taxon>Bacteria</taxon>
        <taxon>Pseudomonadati</taxon>
        <taxon>Bacteroidota</taxon>
        <taxon>Bacteroidia</taxon>
        <taxon>Bacteroidales</taxon>
        <taxon>Prevotellaceae</taxon>
        <taxon>Hoylesella</taxon>
    </lineage>
</organism>
<feature type="signal peptide" evidence="1">
    <location>
        <begin position="1"/>
        <end position="20"/>
    </location>
</feature>
<dbReference type="STRING" id="28134.SAMN05444288_0907"/>
<name>E7RT04_9BACT</name>
<evidence type="ECO:0000313" key="3">
    <source>
        <dbReference type="Proteomes" id="UP000005580"/>
    </source>
</evidence>
<reference evidence="2" key="1">
    <citation type="submission" date="2011-01" db="EMBL/GenBank/DDBJ databases">
        <authorList>
            <person name="Muzny D."/>
            <person name="Qin X."/>
            <person name="Buhay C."/>
            <person name="Dugan-Rocha S."/>
            <person name="Ding Y."/>
            <person name="Chen G."/>
            <person name="Hawes A."/>
            <person name="Holder M."/>
            <person name="Jhangiani S."/>
            <person name="Johnson A."/>
            <person name="Khan Z."/>
            <person name="Li Z."/>
            <person name="Liu W."/>
            <person name="Liu X."/>
            <person name="Perez L."/>
            <person name="Shen H."/>
            <person name="Wang Q."/>
            <person name="Watt J."/>
            <person name="Xi L."/>
            <person name="Xin Y."/>
            <person name="Zhou J."/>
            <person name="Deng J."/>
            <person name="Jiang H."/>
            <person name="Liu Y."/>
            <person name="Qu J."/>
            <person name="Song X.-Z."/>
            <person name="Zhang L."/>
            <person name="Villasana D."/>
            <person name="Johnson A."/>
            <person name="Liu J."/>
            <person name="Liyanage D."/>
            <person name="Lorensuhewa L."/>
            <person name="Robinson T."/>
            <person name="Song A."/>
            <person name="Song B.-B."/>
            <person name="Dinh H."/>
            <person name="Thornton R."/>
            <person name="Coyle M."/>
            <person name="Francisco L."/>
            <person name="Jackson L."/>
            <person name="Javaid M."/>
            <person name="Korchina V."/>
            <person name="Kovar C."/>
            <person name="Mata R."/>
            <person name="Mathew T."/>
            <person name="Ngo R."/>
            <person name="Nguyen L."/>
            <person name="Nguyen N."/>
            <person name="Okwuonu G."/>
            <person name="Ongeri F."/>
            <person name="Pham C."/>
            <person name="Simmons D."/>
            <person name="Wilczek-Boney K."/>
            <person name="Hale W."/>
            <person name="Jakkamsetti A."/>
            <person name="Pham P."/>
            <person name="Ruth R."/>
            <person name="San Lucas F."/>
            <person name="Warren J."/>
            <person name="Zhang J."/>
            <person name="Zhao Z."/>
            <person name="Zhou C."/>
            <person name="Zhu D."/>
            <person name="Lee S."/>
            <person name="Bess C."/>
            <person name="Blankenburg K."/>
            <person name="Forbes L."/>
            <person name="Fu Q."/>
            <person name="Gubbala S."/>
            <person name="Hirani K."/>
            <person name="Jayaseelan J.C."/>
            <person name="Lara F."/>
            <person name="Munidasa M."/>
            <person name="Palculict T."/>
            <person name="Patil S."/>
            <person name="Pu L.-L."/>
            <person name="Saada N."/>
            <person name="Tang L."/>
            <person name="Weissenberger G."/>
            <person name="Zhu Y."/>
            <person name="Hemphill L."/>
            <person name="Shang Y."/>
            <person name="Youmans B."/>
            <person name="Ayvaz T."/>
            <person name="Ross M."/>
            <person name="Santibanez J."/>
            <person name="Aqrawi P."/>
            <person name="Gross S."/>
            <person name="Joshi V."/>
            <person name="Fowler G."/>
            <person name="Nazareth L."/>
            <person name="Reid J."/>
            <person name="Worley K."/>
            <person name="Petrosino J."/>
            <person name="Highlander S."/>
            <person name="Gibbs R."/>
        </authorList>
    </citation>
    <scope>NUCLEOTIDE SEQUENCE [LARGE SCALE GENOMIC DNA]</scope>
    <source>
        <strain evidence="2">ATCC 33269</strain>
    </source>
</reference>
<dbReference type="eggNOG" id="COG4771">
    <property type="taxonomic scope" value="Bacteria"/>
</dbReference>
<gene>
    <name evidence="2" type="ORF">HMPREF0663_12422</name>
</gene>
<evidence type="ECO:0000256" key="1">
    <source>
        <dbReference type="SAM" id="SignalP"/>
    </source>
</evidence>
<keyword evidence="1" id="KW-0732">Signal</keyword>
<keyword evidence="3" id="KW-1185">Reference proteome</keyword>